<evidence type="ECO:0000313" key="1">
    <source>
        <dbReference type="EMBL" id="CUN49899.1"/>
    </source>
</evidence>
<evidence type="ECO:0000313" key="2">
    <source>
        <dbReference type="Proteomes" id="UP000095558"/>
    </source>
</evidence>
<dbReference type="Proteomes" id="UP000095558">
    <property type="component" value="Unassembled WGS sequence"/>
</dbReference>
<accession>A0A173XDP1</accession>
<reference evidence="1 2" key="1">
    <citation type="submission" date="2015-09" db="EMBL/GenBank/DDBJ databases">
        <authorList>
            <consortium name="Pathogen Informatics"/>
        </authorList>
    </citation>
    <scope>NUCLEOTIDE SEQUENCE [LARGE SCALE GENOMIC DNA]</scope>
    <source>
        <strain evidence="1 2">2789STDY5834855</strain>
    </source>
</reference>
<proteinExistence type="predicted"/>
<sequence>MDTVNTLKNKNVIKLRSKKLRSKKLRIQKTKKFATLCIILLSLLIIGTSIKNMYVYFRCSDFIYSLDYYFTHWKDKDLRLIEVDSFSVLSKTNNTVEIEAYGFAYKKPYKETYLIGTFIEDDKGRWHMESVKLKNEESKIENEEDVITN</sequence>
<dbReference type="AlphaFoldDB" id="A0A173XDP1"/>
<name>A0A173XDP1_9CLOT</name>
<dbReference type="EMBL" id="CYZV01000001">
    <property type="protein sequence ID" value="CUN49899.1"/>
    <property type="molecule type" value="Genomic_DNA"/>
</dbReference>
<protein>
    <submittedName>
        <fullName evidence="1">Uncharacterized protein</fullName>
    </submittedName>
</protein>
<organism evidence="1 2">
    <name type="scientific">Clostridium disporicum</name>
    <dbReference type="NCBI Taxonomy" id="84024"/>
    <lineage>
        <taxon>Bacteria</taxon>
        <taxon>Bacillati</taxon>
        <taxon>Bacillota</taxon>
        <taxon>Clostridia</taxon>
        <taxon>Eubacteriales</taxon>
        <taxon>Clostridiaceae</taxon>
        <taxon>Clostridium</taxon>
    </lineage>
</organism>
<dbReference type="OrthoDB" id="1936518at2"/>
<dbReference type="RefSeq" id="WP_042394365.1">
    <property type="nucleotide sequence ID" value="NZ_CYYT01000010.1"/>
</dbReference>
<dbReference type="GeneID" id="83010587"/>
<gene>
    <name evidence="1" type="ORF">ERS852470_00065</name>
</gene>